<evidence type="ECO:0000313" key="2">
    <source>
        <dbReference type="Proteomes" id="UP000265520"/>
    </source>
</evidence>
<proteinExistence type="predicted"/>
<dbReference type="AlphaFoldDB" id="A0A392SIM2"/>
<protein>
    <submittedName>
        <fullName evidence="1">Uncharacterized protein</fullName>
    </submittedName>
</protein>
<dbReference type="Proteomes" id="UP000265520">
    <property type="component" value="Unassembled WGS sequence"/>
</dbReference>
<reference evidence="1 2" key="1">
    <citation type="journal article" date="2018" name="Front. Plant Sci.">
        <title>Red Clover (Trifolium pratense) and Zigzag Clover (T. medium) - A Picture of Genomic Similarities and Differences.</title>
        <authorList>
            <person name="Dluhosova J."/>
            <person name="Istvanek J."/>
            <person name="Nedelnik J."/>
            <person name="Repkova J."/>
        </authorList>
    </citation>
    <scope>NUCLEOTIDE SEQUENCE [LARGE SCALE GENOMIC DNA]</scope>
    <source>
        <strain evidence="2">cv. 10/8</strain>
        <tissue evidence="1">Leaf</tissue>
    </source>
</reference>
<feature type="non-terminal residue" evidence="1">
    <location>
        <position position="1"/>
    </location>
</feature>
<accession>A0A392SIM2</accession>
<comment type="caution">
    <text evidence="1">The sequence shown here is derived from an EMBL/GenBank/DDBJ whole genome shotgun (WGS) entry which is preliminary data.</text>
</comment>
<name>A0A392SIM2_9FABA</name>
<sequence length="43" mass="4448">GSRMIGWLEGKVEGAEGDTVLCELLLGGLLAEEVISGMVNLMG</sequence>
<keyword evidence="2" id="KW-1185">Reference proteome</keyword>
<organism evidence="1 2">
    <name type="scientific">Trifolium medium</name>
    <dbReference type="NCBI Taxonomy" id="97028"/>
    <lineage>
        <taxon>Eukaryota</taxon>
        <taxon>Viridiplantae</taxon>
        <taxon>Streptophyta</taxon>
        <taxon>Embryophyta</taxon>
        <taxon>Tracheophyta</taxon>
        <taxon>Spermatophyta</taxon>
        <taxon>Magnoliopsida</taxon>
        <taxon>eudicotyledons</taxon>
        <taxon>Gunneridae</taxon>
        <taxon>Pentapetalae</taxon>
        <taxon>rosids</taxon>
        <taxon>fabids</taxon>
        <taxon>Fabales</taxon>
        <taxon>Fabaceae</taxon>
        <taxon>Papilionoideae</taxon>
        <taxon>50 kb inversion clade</taxon>
        <taxon>NPAAA clade</taxon>
        <taxon>Hologalegina</taxon>
        <taxon>IRL clade</taxon>
        <taxon>Trifolieae</taxon>
        <taxon>Trifolium</taxon>
    </lineage>
</organism>
<dbReference type="EMBL" id="LXQA010377314">
    <property type="protein sequence ID" value="MCI47805.1"/>
    <property type="molecule type" value="Genomic_DNA"/>
</dbReference>
<evidence type="ECO:0000313" key="1">
    <source>
        <dbReference type="EMBL" id="MCI47805.1"/>
    </source>
</evidence>